<organism evidence="6 7">
    <name type="scientific">Succinatimonas hippei (strain DSM 22608 / JCM 16073 / KCTC 15190 / YIT 12066)</name>
    <dbReference type="NCBI Taxonomy" id="762983"/>
    <lineage>
        <taxon>Bacteria</taxon>
        <taxon>Pseudomonadati</taxon>
        <taxon>Pseudomonadota</taxon>
        <taxon>Gammaproteobacteria</taxon>
        <taxon>Aeromonadales</taxon>
        <taxon>Succinivibrionaceae</taxon>
        <taxon>Succinatimonas</taxon>
    </lineage>
</organism>
<dbReference type="AlphaFoldDB" id="E8LLW8"/>
<dbReference type="OrthoDB" id="9815791at2"/>
<feature type="domain" description="Fe-containing alcohol dehydrogenase-like C-terminal" evidence="5">
    <location>
        <begin position="191"/>
        <end position="364"/>
    </location>
</feature>
<dbReference type="PANTHER" id="PTHR43633:SF1">
    <property type="entry name" value="ALCOHOL DEHYDROGENASE YQHD"/>
    <property type="match status" value="1"/>
</dbReference>
<comment type="caution">
    <text evidence="6">The sequence shown here is derived from an EMBL/GenBank/DDBJ whole genome shotgun (WGS) entry which is preliminary data.</text>
</comment>
<sequence length="401" mass="44116">MESFDFFRRTRIIFGQSADNEVGQIIKYQGGTRVLLLHGEKAAIKYGIVERIGRTLDRSGLKYFSKGGIKSNPHIDKVYECIEFCLSNSINYILAVGGGSVIDTAKIVAAGVFFDGDIWDMFEKHREPYRSLPLGCVVTVPASGTECSNSSSLMREKDGRREKLIAYSNSFVPEFAILNPDLTLSLSPRVTASGCVDMINHVLEGYFSNSTGVLLSDKLCEAVLSSIIELLPQIYEDPNNIDARANLMLAATLSHNDICCMGRKSDNVITKLANQLVVENDCPFGDALAVLIPAWMEYVVQFNPLRIAQFSNRVFGIAINFEDPKITAYDGIKALRAFFKNVKLPCNFVELGIKTEAIADIVNALDLKEGKTLGSFVPLDAVACEAILSLAANYCEGRDIF</sequence>
<dbReference type="EMBL" id="AEVO01000117">
    <property type="protein sequence ID" value="EFY06481.1"/>
    <property type="molecule type" value="Genomic_DNA"/>
</dbReference>
<dbReference type="GO" id="GO:1990002">
    <property type="term" value="F:methylglyoxal reductase (NADPH) (acetol producing) activity"/>
    <property type="evidence" value="ECO:0007669"/>
    <property type="project" value="TreeGrafter"/>
</dbReference>
<dbReference type="GO" id="GO:0005829">
    <property type="term" value="C:cytosol"/>
    <property type="evidence" value="ECO:0007669"/>
    <property type="project" value="TreeGrafter"/>
</dbReference>
<dbReference type="STRING" id="762983.HMPREF9444_01741"/>
<gene>
    <name evidence="6" type="ORF">HMPREF9444_01741</name>
</gene>
<dbReference type="InterPro" id="IPR001670">
    <property type="entry name" value="ADH_Fe/GldA"/>
</dbReference>
<dbReference type="InterPro" id="IPR056798">
    <property type="entry name" value="ADH_Fe_C"/>
</dbReference>
<proteinExistence type="inferred from homology"/>
<dbReference type="FunFam" id="3.40.50.1970:FF:000003">
    <property type="entry name" value="Alcohol dehydrogenase, iron-containing"/>
    <property type="match status" value="1"/>
</dbReference>
<dbReference type="Pfam" id="PF00465">
    <property type="entry name" value="Fe-ADH"/>
    <property type="match status" value="1"/>
</dbReference>
<name>E8LLW8_SUCHY</name>
<keyword evidence="3 6" id="KW-0560">Oxidoreductase</keyword>
<dbReference type="Gene3D" id="3.40.50.1970">
    <property type="match status" value="1"/>
</dbReference>
<feature type="domain" description="Alcohol dehydrogenase iron-type/glycerol dehydrogenase GldA" evidence="4">
    <location>
        <begin position="10"/>
        <end position="180"/>
    </location>
</feature>
<evidence type="ECO:0000256" key="2">
    <source>
        <dbReference type="ARBA" id="ARBA00007358"/>
    </source>
</evidence>
<evidence type="ECO:0000256" key="1">
    <source>
        <dbReference type="ARBA" id="ARBA00001962"/>
    </source>
</evidence>
<dbReference type="Proteomes" id="UP000018458">
    <property type="component" value="Unassembled WGS sequence"/>
</dbReference>
<comment type="similarity">
    <text evidence="2">Belongs to the iron-containing alcohol dehydrogenase family.</text>
</comment>
<evidence type="ECO:0000259" key="4">
    <source>
        <dbReference type="Pfam" id="PF00465"/>
    </source>
</evidence>
<dbReference type="GO" id="GO:1990362">
    <property type="term" value="F:butanol dehydrogenase (NAD+) activity"/>
    <property type="evidence" value="ECO:0007669"/>
    <property type="project" value="InterPro"/>
</dbReference>
<evidence type="ECO:0000313" key="6">
    <source>
        <dbReference type="EMBL" id="EFY06481.1"/>
    </source>
</evidence>
<evidence type="ECO:0000256" key="3">
    <source>
        <dbReference type="ARBA" id="ARBA00023002"/>
    </source>
</evidence>
<dbReference type="HOGENOM" id="CLU_007207_0_4_6"/>
<dbReference type="GO" id="GO:0008106">
    <property type="term" value="F:alcohol dehydrogenase (NADP+) activity"/>
    <property type="evidence" value="ECO:0007669"/>
    <property type="project" value="TreeGrafter"/>
</dbReference>
<dbReference type="EC" id="1.1.1.1" evidence="6"/>
<dbReference type="Gene3D" id="1.20.1090.10">
    <property type="entry name" value="Dehydroquinate synthase-like - alpha domain"/>
    <property type="match status" value="1"/>
</dbReference>
<dbReference type="RefSeq" id="WP_009143906.1">
    <property type="nucleotide sequence ID" value="NZ_GL831047.1"/>
</dbReference>
<keyword evidence="7" id="KW-1185">Reference proteome</keyword>
<comment type="cofactor">
    <cofactor evidence="1">
        <name>Fe cation</name>
        <dbReference type="ChEBI" id="CHEBI:24875"/>
    </cofactor>
</comment>
<evidence type="ECO:0000313" key="7">
    <source>
        <dbReference type="Proteomes" id="UP000018458"/>
    </source>
</evidence>
<dbReference type="InterPro" id="IPR044731">
    <property type="entry name" value="BDH-like"/>
</dbReference>
<evidence type="ECO:0000259" key="5">
    <source>
        <dbReference type="Pfam" id="PF25137"/>
    </source>
</evidence>
<dbReference type="Pfam" id="PF25137">
    <property type="entry name" value="ADH_Fe_C"/>
    <property type="match status" value="1"/>
</dbReference>
<dbReference type="CDD" id="cd08187">
    <property type="entry name" value="BDH"/>
    <property type="match status" value="1"/>
</dbReference>
<dbReference type="SUPFAM" id="SSF56796">
    <property type="entry name" value="Dehydroquinate synthase-like"/>
    <property type="match status" value="1"/>
</dbReference>
<reference evidence="6 7" key="1">
    <citation type="submission" date="2011-01" db="EMBL/GenBank/DDBJ databases">
        <authorList>
            <person name="Weinstock G."/>
            <person name="Sodergren E."/>
            <person name="Clifton S."/>
            <person name="Fulton L."/>
            <person name="Fulton B."/>
            <person name="Courtney L."/>
            <person name="Fronick C."/>
            <person name="Harrison M."/>
            <person name="Strong C."/>
            <person name="Farmer C."/>
            <person name="Delahaunty K."/>
            <person name="Markovic C."/>
            <person name="Hall O."/>
            <person name="Minx P."/>
            <person name="Tomlinson C."/>
            <person name="Mitreva M."/>
            <person name="Hou S."/>
            <person name="Chen J."/>
            <person name="Wollam A."/>
            <person name="Pepin K.H."/>
            <person name="Johnson M."/>
            <person name="Bhonagiri V."/>
            <person name="Zhang X."/>
            <person name="Suruliraj S."/>
            <person name="Warren W."/>
            <person name="Chinwalla A."/>
            <person name="Mardis E.R."/>
            <person name="Wilson R.K."/>
        </authorList>
    </citation>
    <scope>NUCLEOTIDE SEQUENCE [LARGE SCALE GENOMIC DNA]</scope>
    <source>
        <strain evidence="7">DSM 22608 / JCM 16073 / KCTC 15190 / YIT 12066</strain>
    </source>
</reference>
<protein>
    <submittedName>
        <fullName evidence="6">Alcohol dehydrogenase, iron-dependent</fullName>
        <ecNumber evidence="6">1.1.1.1</ecNumber>
    </submittedName>
</protein>
<dbReference type="eggNOG" id="COG1979">
    <property type="taxonomic scope" value="Bacteria"/>
</dbReference>
<dbReference type="PANTHER" id="PTHR43633">
    <property type="entry name" value="ALCOHOL DEHYDROGENASE YQHD"/>
    <property type="match status" value="1"/>
</dbReference>
<accession>E8LLW8</accession>
<dbReference type="GO" id="GO:0046872">
    <property type="term" value="F:metal ion binding"/>
    <property type="evidence" value="ECO:0007669"/>
    <property type="project" value="InterPro"/>
</dbReference>